<feature type="region of interest" description="Disordered" evidence="1">
    <location>
        <begin position="1"/>
        <end position="46"/>
    </location>
</feature>
<name>A0A517S952_9PLAN</name>
<gene>
    <name evidence="2" type="ORF">Pan44_06700</name>
</gene>
<proteinExistence type="predicted"/>
<evidence type="ECO:0000313" key="3">
    <source>
        <dbReference type="Proteomes" id="UP000315700"/>
    </source>
</evidence>
<sequence length="81" mass="9592">MASVFEQSQQHIGDTNFTERRKQPSGAPGVERRQFSDSRESSRPEIDELAKAVDQYKLIHRRRFITFEELYDVMMSLGYHR</sequence>
<dbReference type="Proteomes" id="UP000315700">
    <property type="component" value="Chromosome"/>
</dbReference>
<accession>A0A517S952</accession>
<dbReference type="AlphaFoldDB" id="A0A517S952"/>
<reference evidence="2 3" key="1">
    <citation type="submission" date="2019-02" db="EMBL/GenBank/DDBJ databases">
        <title>Deep-cultivation of Planctomycetes and their phenomic and genomic characterization uncovers novel biology.</title>
        <authorList>
            <person name="Wiegand S."/>
            <person name="Jogler M."/>
            <person name="Boedeker C."/>
            <person name="Pinto D."/>
            <person name="Vollmers J."/>
            <person name="Rivas-Marin E."/>
            <person name="Kohn T."/>
            <person name="Peeters S.H."/>
            <person name="Heuer A."/>
            <person name="Rast P."/>
            <person name="Oberbeckmann S."/>
            <person name="Bunk B."/>
            <person name="Jeske O."/>
            <person name="Meyerdierks A."/>
            <person name="Storesund J.E."/>
            <person name="Kallscheuer N."/>
            <person name="Luecker S."/>
            <person name="Lage O.M."/>
            <person name="Pohl T."/>
            <person name="Merkel B.J."/>
            <person name="Hornburger P."/>
            <person name="Mueller R.-W."/>
            <person name="Bruemmer F."/>
            <person name="Labrenz M."/>
            <person name="Spormann A.M."/>
            <person name="Op den Camp H."/>
            <person name="Overmann J."/>
            <person name="Amann R."/>
            <person name="Jetten M.S.M."/>
            <person name="Mascher T."/>
            <person name="Medema M.H."/>
            <person name="Devos D.P."/>
            <person name="Kaster A.-K."/>
            <person name="Ovreas L."/>
            <person name="Rohde M."/>
            <person name="Galperin M.Y."/>
            <person name="Jogler C."/>
        </authorList>
    </citation>
    <scope>NUCLEOTIDE SEQUENCE [LARGE SCALE GENOMIC DNA]</scope>
    <source>
        <strain evidence="2 3">Pan44</strain>
    </source>
</reference>
<feature type="compositionally biased region" description="Polar residues" evidence="1">
    <location>
        <begin position="1"/>
        <end position="16"/>
    </location>
</feature>
<protein>
    <submittedName>
        <fullName evidence="2">Uncharacterized protein</fullName>
    </submittedName>
</protein>
<dbReference type="KEGG" id="ccos:Pan44_06700"/>
<keyword evidence="3" id="KW-1185">Reference proteome</keyword>
<organism evidence="2 3">
    <name type="scientific">Caulifigura coniformis</name>
    <dbReference type="NCBI Taxonomy" id="2527983"/>
    <lineage>
        <taxon>Bacteria</taxon>
        <taxon>Pseudomonadati</taxon>
        <taxon>Planctomycetota</taxon>
        <taxon>Planctomycetia</taxon>
        <taxon>Planctomycetales</taxon>
        <taxon>Planctomycetaceae</taxon>
        <taxon>Caulifigura</taxon>
    </lineage>
</organism>
<dbReference type="RefSeq" id="WP_145027196.1">
    <property type="nucleotide sequence ID" value="NZ_CP036271.1"/>
</dbReference>
<evidence type="ECO:0000256" key="1">
    <source>
        <dbReference type="SAM" id="MobiDB-lite"/>
    </source>
</evidence>
<dbReference type="InParanoid" id="A0A517S952"/>
<dbReference type="OrthoDB" id="288713at2"/>
<evidence type="ECO:0000313" key="2">
    <source>
        <dbReference type="EMBL" id="QDT52658.1"/>
    </source>
</evidence>
<dbReference type="EMBL" id="CP036271">
    <property type="protein sequence ID" value="QDT52658.1"/>
    <property type="molecule type" value="Genomic_DNA"/>
</dbReference>
<feature type="compositionally biased region" description="Basic and acidic residues" evidence="1">
    <location>
        <begin position="30"/>
        <end position="46"/>
    </location>
</feature>